<keyword evidence="4" id="KW-0659">Purine metabolism</keyword>
<organism evidence="8 9">
    <name type="scientific">Nocardia stercoris</name>
    <dbReference type="NCBI Taxonomy" id="2483361"/>
    <lineage>
        <taxon>Bacteria</taxon>
        <taxon>Bacillati</taxon>
        <taxon>Actinomycetota</taxon>
        <taxon>Actinomycetes</taxon>
        <taxon>Mycobacteriales</taxon>
        <taxon>Nocardiaceae</taxon>
        <taxon>Nocardia</taxon>
    </lineage>
</organism>
<dbReference type="RefSeq" id="WP_122189685.1">
    <property type="nucleotide sequence ID" value="NZ_RFFH01000008.1"/>
</dbReference>
<dbReference type="GO" id="GO:0019628">
    <property type="term" value="P:urate catabolic process"/>
    <property type="evidence" value="ECO:0007669"/>
    <property type="project" value="TreeGrafter"/>
</dbReference>
<dbReference type="GO" id="GO:0006144">
    <property type="term" value="P:purine nucleobase metabolic process"/>
    <property type="evidence" value="ECO:0007669"/>
    <property type="project" value="UniProtKB-KW"/>
</dbReference>
<feature type="domain" description="Oxo-4-hydroxy-4-carboxy-5-ureidoimidazoline decarboxylase" evidence="7">
    <location>
        <begin position="11"/>
        <end position="158"/>
    </location>
</feature>
<dbReference type="SUPFAM" id="SSF158694">
    <property type="entry name" value="UraD-Like"/>
    <property type="match status" value="1"/>
</dbReference>
<evidence type="ECO:0000256" key="1">
    <source>
        <dbReference type="ARBA" id="ARBA00001163"/>
    </source>
</evidence>
<name>A0A3M2L3D4_9NOCA</name>
<comment type="pathway">
    <text evidence="2">Purine metabolism; urate degradation; (S)-allantoin from urate: step 3/3.</text>
</comment>
<proteinExistence type="predicted"/>
<dbReference type="EMBL" id="RFFH01000008">
    <property type="protein sequence ID" value="RMI31023.1"/>
    <property type="molecule type" value="Genomic_DNA"/>
</dbReference>
<evidence type="ECO:0000313" key="8">
    <source>
        <dbReference type="EMBL" id="RMI31023.1"/>
    </source>
</evidence>
<evidence type="ECO:0000256" key="5">
    <source>
        <dbReference type="ARBA" id="ARBA00022793"/>
    </source>
</evidence>
<dbReference type="Pfam" id="PF09349">
    <property type="entry name" value="OHCU_decarbox"/>
    <property type="match status" value="1"/>
</dbReference>
<reference evidence="8 9" key="1">
    <citation type="submission" date="2018-10" db="EMBL/GenBank/DDBJ databases">
        <title>Isolation from cow dung.</title>
        <authorList>
            <person name="Ling L."/>
        </authorList>
    </citation>
    <scope>NUCLEOTIDE SEQUENCE [LARGE SCALE GENOMIC DNA]</scope>
    <source>
        <strain evidence="8 9">NEAU-LL90</strain>
    </source>
</reference>
<keyword evidence="9" id="KW-1185">Reference proteome</keyword>
<evidence type="ECO:0000313" key="9">
    <source>
        <dbReference type="Proteomes" id="UP000279275"/>
    </source>
</evidence>
<dbReference type="NCBIfam" id="TIGR03180">
    <property type="entry name" value="UraD_2"/>
    <property type="match status" value="1"/>
</dbReference>
<evidence type="ECO:0000259" key="7">
    <source>
        <dbReference type="Pfam" id="PF09349"/>
    </source>
</evidence>
<comment type="catalytic activity">
    <reaction evidence="1">
        <text>5-hydroxy-2-oxo-4-ureido-2,5-dihydro-1H-imidazole-5-carboxylate + H(+) = (S)-allantoin + CO2</text>
        <dbReference type="Rhea" id="RHEA:26301"/>
        <dbReference type="ChEBI" id="CHEBI:15378"/>
        <dbReference type="ChEBI" id="CHEBI:15678"/>
        <dbReference type="ChEBI" id="CHEBI:16526"/>
        <dbReference type="ChEBI" id="CHEBI:58639"/>
        <dbReference type="EC" id="4.1.1.97"/>
    </reaction>
</comment>
<dbReference type="Proteomes" id="UP000279275">
    <property type="component" value="Unassembled WGS sequence"/>
</dbReference>
<dbReference type="InterPro" id="IPR036778">
    <property type="entry name" value="OHCU_decarboxylase_sf"/>
</dbReference>
<dbReference type="PANTHER" id="PTHR43466">
    <property type="entry name" value="2-OXO-4-HYDROXY-4-CARBOXY-5-UREIDOIMIDAZOLINE DECARBOXYLASE-RELATED"/>
    <property type="match status" value="1"/>
</dbReference>
<keyword evidence="5" id="KW-0210">Decarboxylase</keyword>
<dbReference type="PANTHER" id="PTHR43466:SF1">
    <property type="entry name" value="2-OXO-4-HYDROXY-4-CARBOXY-5-UREIDOIMIDAZOLINE DECARBOXYLASE-RELATED"/>
    <property type="match status" value="1"/>
</dbReference>
<keyword evidence="6 8" id="KW-0456">Lyase</keyword>
<dbReference type="GO" id="GO:0051997">
    <property type="term" value="F:2-oxo-4-hydroxy-4-carboxy-5-ureidoimidazoline decarboxylase activity"/>
    <property type="evidence" value="ECO:0007669"/>
    <property type="project" value="UniProtKB-EC"/>
</dbReference>
<dbReference type="EC" id="4.1.1.97" evidence="3"/>
<dbReference type="InterPro" id="IPR017595">
    <property type="entry name" value="OHCU_decarboxylase-2"/>
</dbReference>
<evidence type="ECO:0000256" key="4">
    <source>
        <dbReference type="ARBA" id="ARBA00022631"/>
    </source>
</evidence>
<dbReference type="AlphaFoldDB" id="A0A3M2L3D4"/>
<accession>A0A3M2L3D4</accession>
<gene>
    <name evidence="8" type="primary">uraD</name>
    <name evidence="8" type="ORF">EBN03_19350</name>
</gene>
<sequence length="167" mass="17915">MTILDLPTFHTLPDAEAARALQSCCAAPGWVRALTAGRPYRRVSDLLAVSDAEVAAMSDLDLDVAMAAHPRIGAPPEEGAAALEQAGVATAGDDVRAALDAWNREYEAAFGHVYLVCASGRSAAEMLDDLMARMRNTPEAERAVVRGELAKINRIRLRRLFAAEEAQ</sequence>
<comment type="caution">
    <text evidence="8">The sequence shown here is derived from an EMBL/GenBank/DDBJ whole genome shotgun (WGS) entry which is preliminary data.</text>
</comment>
<evidence type="ECO:0000256" key="2">
    <source>
        <dbReference type="ARBA" id="ARBA00004754"/>
    </source>
</evidence>
<dbReference type="InterPro" id="IPR018020">
    <property type="entry name" value="OHCU_decarboxylase"/>
</dbReference>
<evidence type="ECO:0000256" key="6">
    <source>
        <dbReference type="ARBA" id="ARBA00023239"/>
    </source>
</evidence>
<dbReference type="NCBIfam" id="NF010372">
    <property type="entry name" value="PRK13798.1"/>
    <property type="match status" value="1"/>
</dbReference>
<dbReference type="OrthoDB" id="5243781at2"/>
<protein>
    <recommendedName>
        <fullName evidence="3">2-oxo-4-hydroxy-4-carboxy-5-ureidoimidazoline decarboxylase</fullName>
        <ecNumber evidence="3">4.1.1.97</ecNumber>
    </recommendedName>
</protein>
<dbReference type="Gene3D" id="1.10.3330.10">
    <property type="entry name" value="Oxo-4-hydroxy-4-carboxy-5-ureidoimidazoline decarboxylase"/>
    <property type="match status" value="1"/>
</dbReference>
<evidence type="ECO:0000256" key="3">
    <source>
        <dbReference type="ARBA" id="ARBA00012257"/>
    </source>
</evidence>